<dbReference type="EMBL" id="JAANBB010000004">
    <property type="protein sequence ID" value="KAF7557586.1"/>
    <property type="molecule type" value="Genomic_DNA"/>
</dbReference>
<keyword evidence="2" id="KW-1133">Transmembrane helix</keyword>
<feature type="region of interest" description="Disordered" evidence="1">
    <location>
        <begin position="1"/>
        <end position="39"/>
    </location>
</feature>
<protein>
    <submittedName>
        <fullName evidence="3">Uncharacterized protein</fullName>
    </submittedName>
</protein>
<reference evidence="3" key="1">
    <citation type="submission" date="2020-03" db="EMBL/GenBank/DDBJ databases">
        <title>Draft Genome Sequence of Cylindrodendrum hubeiense.</title>
        <authorList>
            <person name="Buettner E."/>
            <person name="Kellner H."/>
        </authorList>
    </citation>
    <scope>NUCLEOTIDE SEQUENCE</scope>
    <source>
        <strain evidence="3">IHI 201604</strain>
    </source>
</reference>
<feature type="transmembrane region" description="Helical" evidence="2">
    <location>
        <begin position="102"/>
        <end position="122"/>
    </location>
</feature>
<dbReference type="Proteomes" id="UP000722485">
    <property type="component" value="Unassembled WGS sequence"/>
</dbReference>
<dbReference type="AlphaFoldDB" id="A0A9P5HMI9"/>
<keyword evidence="2" id="KW-0472">Membrane</keyword>
<keyword evidence="2" id="KW-0812">Transmembrane</keyword>
<comment type="caution">
    <text evidence="3">The sequence shown here is derived from an EMBL/GenBank/DDBJ whole genome shotgun (WGS) entry which is preliminary data.</text>
</comment>
<dbReference type="PANTHER" id="PTHR35041">
    <property type="entry name" value="MEDIATOR OF RNA POLYMERASE II TRANSCRIPTION SUBUNIT 1"/>
    <property type="match status" value="1"/>
</dbReference>
<gene>
    <name evidence="3" type="ORF">G7Z17_g623</name>
</gene>
<keyword evidence="4" id="KW-1185">Reference proteome</keyword>
<evidence type="ECO:0000256" key="2">
    <source>
        <dbReference type="SAM" id="Phobius"/>
    </source>
</evidence>
<sequence length="173" mass="19777">MSHHARSNLHDPTVRRKPVAYTRVNTTKSTDPPQPYSPTEEVKTAQWRVGWQTPAKMLGFLALGIISALGHHLYYSSLDSTPVRAREDGAQTWTTQEWISRYGIALAFTTKTFLACAVAIAYKQRIWTNFRRRPYSVSGINAIYDATTDILSFMNWEFIWKAKMATFLAALTW</sequence>
<feature type="transmembrane region" description="Helical" evidence="2">
    <location>
        <begin position="57"/>
        <end position="75"/>
    </location>
</feature>
<evidence type="ECO:0000256" key="1">
    <source>
        <dbReference type="SAM" id="MobiDB-lite"/>
    </source>
</evidence>
<dbReference type="OrthoDB" id="5039032at2759"/>
<proteinExistence type="predicted"/>
<evidence type="ECO:0000313" key="4">
    <source>
        <dbReference type="Proteomes" id="UP000722485"/>
    </source>
</evidence>
<evidence type="ECO:0000313" key="3">
    <source>
        <dbReference type="EMBL" id="KAF7557586.1"/>
    </source>
</evidence>
<organism evidence="3 4">
    <name type="scientific">Cylindrodendrum hubeiense</name>
    <dbReference type="NCBI Taxonomy" id="595255"/>
    <lineage>
        <taxon>Eukaryota</taxon>
        <taxon>Fungi</taxon>
        <taxon>Dikarya</taxon>
        <taxon>Ascomycota</taxon>
        <taxon>Pezizomycotina</taxon>
        <taxon>Sordariomycetes</taxon>
        <taxon>Hypocreomycetidae</taxon>
        <taxon>Hypocreales</taxon>
        <taxon>Nectriaceae</taxon>
        <taxon>Cylindrodendrum</taxon>
    </lineage>
</organism>
<name>A0A9P5HMI9_9HYPO</name>
<accession>A0A9P5HMI9</accession>
<dbReference type="PANTHER" id="PTHR35041:SF3">
    <property type="entry name" value="FORMYLMETHIONINE DEFORMYLASE-LIKE PROTEIN"/>
    <property type="match status" value="1"/>
</dbReference>